<gene>
    <name evidence="2" type="ORF">IWX90DRAFT_63922</name>
</gene>
<evidence type="ECO:0000259" key="1">
    <source>
        <dbReference type="PROSITE" id="PS51186"/>
    </source>
</evidence>
<dbReference type="EMBL" id="JBBWUH010000011">
    <property type="protein sequence ID" value="KAK8154718.1"/>
    <property type="molecule type" value="Genomic_DNA"/>
</dbReference>
<dbReference type="InterPro" id="IPR016181">
    <property type="entry name" value="Acyl_CoA_acyltransferase"/>
</dbReference>
<dbReference type="InterPro" id="IPR051531">
    <property type="entry name" value="N-acetyltransferase"/>
</dbReference>
<sequence>MPGFQEHTEVRTTRLCLRRLRVEDAEDVHLIRSRLKAMGHSGPDTSIEHTQNWIRPESSRSNVYNFGIVFLDPEEDSLSASNNSNSHRVIGLVGAVEAPEIGYVIHPDFWGRGLATEALQTFMPLYWEQFRTEFDFAFAKIDPNNGASKKVLLKCGFSLEETETIGFEKPSLGPRDIDIYRLQRPGPICQ</sequence>
<dbReference type="Proteomes" id="UP001456524">
    <property type="component" value="Unassembled WGS sequence"/>
</dbReference>
<dbReference type="PANTHER" id="PTHR43792">
    <property type="entry name" value="GNAT FAMILY, PUTATIVE (AFU_ORTHOLOGUE AFUA_3G00765)-RELATED-RELATED"/>
    <property type="match status" value="1"/>
</dbReference>
<organism evidence="2 3">
    <name type="scientific">Phyllosticta citrichinensis</name>
    <dbReference type="NCBI Taxonomy" id="1130410"/>
    <lineage>
        <taxon>Eukaryota</taxon>
        <taxon>Fungi</taxon>
        <taxon>Dikarya</taxon>
        <taxon>Ascomycota</taxon>
        <taxon>Pezizomycotina</taxon>
        <taxon>Dothideomycetes</taxon>
        <taxon>Dothideomycetes incertae sedis</taxon>
        <taxon>Botryosphaeriales</taxon>
        <taxon>Phyllostictaceae</taxon>
        <taxon>Phyllosticta</taxon>
    </lineage>
</organism>
<dbReference type="Pfam" id="PF13302">
    <property type="entry name" value="Acetyltransf_3"/>
    <property type="match status" value="1"/>
</dbReference>
<accession>A0ABR1XH95</accession>
<protein>
    <submittedName>
        <fullName evidence="2">GNAT domain-containing protein</fullName>
    </submittedName>
</protein>
<dbReference type="InterPro" id="IPR000182">
    <property type="entry name" value="GNAT_dom"/>
</dbReference>
<feature type="domain" description="N-acetyltransferase" evidence="1">
    <location>
        <begin position="15"/>
        <end position="187"/>
    </location>
</feature>
<comment type="caution">
    <text evidence="2">The sequence shown here is derived from an EMBL/GenBank/DDBJ whole genome shotgun (WGS) entry which is preliminary data.</text>
</comment>
<evidence type="ECO:0000313" key="3">
    <source>
        <dbReference type="Proteomes" id="UP001456524"/>
    </source>
</evidence>
<dbReference type="PROSITE" id="PS51186">
    <property type="entry name" value="GNAT"/>
    <property type="match status" value="1"/>
</dbReference>
<keyword evidence="3" id="KW-1185">Reference proteome</keyword>
<dbReference type="Gene3D" id="3.40.630.30">
    <property type="match status" value="1"/>
</dbReference>
<reference evidence="2 3" key="1">
    <citation type="journal article" date="2022" name="G3 (Bethesda)">
        <title>Enemy or ally: a genomic approach to elucidate the lifestyle of Phyllosticta citrichinaensis.</title>
        <authorList>
            <person name="Buijs V.A."/>
            <person name="Groenewald J.Z."/>
            <person name="Haridas S."/>
            <person name="LaButti K.M."/>
            <person name="Lipzen A."/>
            <person name="Martin F.M."/>
            <person name="Barry K."/>
            <person name="Grigoriev I.V."/>
            <person name="Crous P.W."/>
            <person name="Seidl M.F."/>
        </authorList>
    </citation>
    <scope>NUCLEOTIDE SEQUENCE [LARGE SCALE GENOMIC DNA]</scope>
    <source>
        <strain evidence="2 3">CBS 129764</strain>
    </source>
</reference>
<dbReference type="SUPFAM" id="SSF55729">
    <property type="entry name" value="Acyl-CoA N-acyltransferases (Nat)"/>
    <property type="match status" value="1"/>
</dbReference>
<evidence type="ECO:0000313" key="2">
    <source>
        <dbReference type="EMBL" id="KAK8154718.1"/>
    </source>
</evidence>
<name>A0ABR1XH95_9PEZI</name>
<proteinExistence type="predicted"/>
<dbReference type="PANTHER" id="PTHR43792:SF1">
    <property type="entry name" value="N-ACETYLTRANSFERASE DOMAIN-CONTAINING PROTEIN"/>
    <property type="match status" value="1"/>
</dbReference>